<organism evidence="2 3">
    <name type="scientific">Penicillium steckii</name>
    <dbReference type="NCBI Taxonomy" id="303698"/>
    <lineage>
        <taxon>Eukaryota</taxon>
        <taxon>Fungi</taxon>
        <taxon>Dikarya</taxon>
        <taxon>Ascomycota</taxon>
        <taxon>Pezizomycotina</taxon>
        <taxon>Eurotiomycetes</taxon>
        <taxon>Eurotiomycetidae</taxon>
        <taxon>Eurotiales</taxon>
        <taxon>Aspergillaceae</taxon>
        <taxon>Penicillium</taxon>
    </lineage>
</organism>
<feature type="compositionally biased region" description="Low complexity" evidence="1">
    <location>
        <begin position="352"/>
        <end position="366"/>
    </location>
</feature>
<feature type="compositionally biased region" description="Low complexity" evidence="1">
    <location>
        <begin position="547"/>
        <end position="565"/>
    </location>
</feature>
<comment type="caution">
    <text evidence="2">The sequence shown here is derived from an EMBL/GenBank/DDBJ whole genome shotgun (WGS) entry which is preliminary data.</text>
</comment>
<dbReference type="EMBL" id="MLKD01000025">
    <property type="protein sequence ID" value="OQE16200.1"/>
    <property type="molecule type" value="Genomic_DNA"/>
</dbReference>
<feature type="compositionally biased region" description="Polar residues" evidence="1">
    <location>
        <begin position="494"/>
        <end position="520"/>
    </location>
</feature>
<feature type="compositionally biased region" description="Low complexity" evidence="1">
    <location>
        <begin position="182"/>
        <end position="193"/>
    </location>
</feature>
<dbReference type="OrthoDB" id="5380370at2759"/>
<feature type="region of interest" description="Disordered" evidence="1">
    <location>
        <begin position="306"/>
        <end position="372"/>
    </location>
</feature>
<keyword evidence="3" id="KW-1185">Reference proteome</keyword>
<reference evidence="3" key="1">
    <citation type="journal article" date="2017" name="Nat. Microbiol.">
        <title>Global analysis of biosynthetic gene clusters reveals vast potential of secondary metabolite production in Penicillium species.</title>
        <authorList>
            <person name="Nielsen J.C."/>
            <person name="Grijseels S."/>
            <person name="Prigent S."/>
            <person name="Ji B."/>
            <person name="Dainat J."/>
            <person name="Nielsen K.F."/>
            <person name="Frisvad J.C."/>
            <person name="Workman M."/>
            <person name="Nielsen J."/>
        </authorList>
    </citation>
    <scope>NUCLEOTIDE SEQUENCE [LARGE SCALE GENOMIC DNA]</scope>
    <source>
        <strain evidence="3">IBT 24891</strain>
    </source>
</reference>
<feature type="region of interest" description="Disordered" evidence="1">
    <location>
        <begin position="177"/>
        <end position="233"/>
    </location>
</feature>
<evidence type="ECO:0000256" key="1">
    <source>
        <dbReference type="SAM" id="MobiDB-lite"/>
    </source>
</evidence>
<feature type="compositionally biased region" description="Low complexity" evidence="1">
    <location>
        <begin position="70"/>
        <end position="85"/>
    </location>
</feature>
<name>A0A1V6SR24_9EURO</name>
<proteinExistence type="predicted"/>
<feature type="region of interest" description="Disordered" evidence="1">
    <location>
        <begin position="414"/>
        <end position="597"/>
    </location>
</feature>
<evidence type="ECO:0000313" key="3">
    <source>
        <dbReference type="Proteomes" id="UP000191285"/>
    </source>
</evidence>
<feature type="compositionally biased region" description="Polar residues" evidence="1">
    <location>
        <begin position="438"/>
        <end position="450"/>
    </location>
</feature>
<feature type="compositionally biased region" description="Basic and acidic residues" evidence="1">
    <location>
        <begin position="423"/>
        <end position="437"/>
    </location>
</feature>
<feature type="compositionally biased region" description="Low complexity" evidence="1">
    <location>
        <begin position="573"/>
        <end position="594"/>
    </location>
</feature>
<accession>A0A1V6SR24</accession>
<feature type="compositionally biased region" description="Low complexity" evidence="1">
    <location>
        <begin position="43"/>
        <end position="53"/>
    </location>
</feature>
<feature type="compositionally biased region" description="Polar residues" evidence="1">
    <location>
        <begin position="194"/>
        <end position="219"/>
    </location>
</feature>
<protein>
    <submittedName>
        <fullName evidence="2">Uncharacterized protein</fullName>
    </submittedName>
</protein>
<feature type="region of interest" description="Disordered" evidence="1">
    <location>
        <begin position="29"/>
        <end position="85"/>
    </location>
</feature>
<feature type="compositionally biased region" description="Basic residues" evidence="1">
    <location>
        <begin position="327"/>
        <end position="339"/>
    </location>
</feature>
<dbReference type="Proteomes" id="UP000191285">
    <property type="component" value="Unassembled WGS sequence"/>
</dbReference>
<dbReference type="AlphaFoldDB" id="A0A1V6SR24"/>
<sequence length="632" mass="69821">MNEDHLDIDSLPPAFFSNVERLRLRLAQSDPYSTPNHPVNDVSIGSSAGSWNGSGSGARPIRRRAPGYNSSSSKGSSSKASYSSYISPQGSLKRYPKHQFRNIHSQSSCSRRLRKPNSLQLAALVAQTDSQCFYSLPAKIQQKLFSPEERRRFYLAQHQQQQRNSLICDAADEAFSRGFEKSPPTASTPASATRGTRTIHSNTPSTTNLPGSTIFYESSTDTESEPDMENPPTMDSSVYDSFRWLDEDGDLDLSLDEYHSHIANTTGKPPRYPRLPSFRRSLSFTTHAKHRPTPSMPLQSFNTTRNMIQPLSPLPPLSPLSPISPRSNRRSGSRSRPVSRRLQSSHGGGGRSISNSHKAKSSTSSIDPGAQYYQDPDARLKLRVYLASPQKFDEAIEFGFPSLDRCKENVLPLEQQQQQCQQEDFHEDHDHDHDQGRESISSKPARSYTGTFFEDDDGTVVGSPGESIESPDPLDSYTPPPQATPGQGKRQESPRIQSSQIQKPTILQRRQSLLPQTKTKTPLRISGSREMTLKMTLTRPDLREDSTSASASASATTTTTNTAVGSGSGSGVSTGKNSTSTPTANANANANATDDPLRLAELPPADRTQIIWEDLDEEGGVVRKMWRKLRRR</sequence>
<gene>
    <name evidence="2" type="ORF">PENSTE_c025G09470</name>
</gene>
<evidence type="ECO:0000313" key="2">
    <source>
        <dbReference type="EMBL" id="OQE16200.1"/>
    </source>
</evidence>